<dbReference type="Pfam" id="PF07729">
    <property type="entry name" value="FCD"/>
    <property type="match status" value="1"/>
</dbReference>
<dbReference type="SMART" id="SM00895">
    <property type="entry name" value="FCD"/>
    <property type="match status" value="1"/>
</dbReference>
<dbReference type="SUPFAM" id="SSF46785">
    <property type="entry name" value="Winged helix' DNA-binding domain"/>
    <property type="match status" value="1"/>
</dbReference>
<dbReference type="Proteomes" id="UP000539111">
    <property type="component" value="Unassembled WGS sequence"/>
</dbReference>
<dbReference type="GO" id="GO:0003677">
    <property type="term" value="F:DNA binding"/>
    <property type="evidence" value="ECO:0007669"/>
    <property type="project" value="UniProtKB-KW"/>
</dbReference>
<evidence type="ECO:0000256" key="4">
    <source>
        <dbReference type="SAM" id="MobiDB-lite"/>
    </source>
</evidence>
<sequence>MTGHPPDAGQADATDPADQLDLPSFDGRTSLRQQVGDALRALLISGRMRPGVLYSAPKLAARFGVSATPVREAMLDLVGEGLVEVVRNKGFRVTGMTGHELDCLAELRAMIEIPAMAAVAEECTGAVAEAVEALRPRARAICASARRKDLVGYLEADTRFHLDFLALHGNDHLVEVVRDLRSRSRLYGLDALADAGTLGDLAGDHEEMVDVALARRPERMREVMSRHIGLVRSTWAGDAG</sequence>
<dbReference type="RefSeq" id="WP_179427827.1">
    <property type="nucleotide sequence ID" value="NZ_JACBZP010000001.1"/>
</dbReference>
<dbReference type="PANTHER" id="PTHR43537">
    <property type="entry name" value="TRANSCRIPTIONAL REGULATOR, GNTR FAMILY"/>
    <property type="match status" value="1"/>
</dbReference>
<evidence type="ECO:0000256" key="2">
    <source>
        <dbReference type="ARBA" id="ARBA00023125"/>
    </source>
</evidence>
<dbReference type="InterPro" id="IPR008920">
    <property type="entry name" value="TF_FadR/GntR_C"/>
</dbReference>
<gene>
    <name evidence="6" type="ORF">BJY26_001991</name>
</gene>
<dbReference type="InterPro" id="IPR011711">
    <property type="entry name" value="GntR_C"/>
</dbReference>
<dbReference type="InterPro" id="IPR000524">
    <property type="entry name" value="Tscrpt_reg_HTH_GntR"/>
</dbReference>
<name>A0A7Z0IHE5_9MICO</name>
<dbReference type="PROSITE" id="PS50949">
    <property type="entry name" value="HTH_GNTR"/>
    <property type="match status" value="1"/>
</dbReference>
<dbReference type="Gene3D" id="1.20.120.530">
    <property type="entry name" value="GntR ligand-binding domain-like"/>
    <property type="match status" value="1"/>
</dbReference>
<evidence type="ECO:0000313" key="7">
    <source>
        <dbReference type="Proteomes" id="UP000539111"/>
    </source>
</evidence>
<feature type="region of interest" description="Disordered" evidence="4">
    <location>
        <begin position="1"/>
        <end position="25"/>
    </location>
</feature>
<evidence type="ECO:0000256" key="3">
    <source>
        <dbReference type="ARBA" id="ARBA00023163"/>
    </source>
</evidence>
<dbReference type="AlphaFoldDB" id="A0A7Z0IHE5"/>
<dbReference type="EMBL" id="JACBZP010000001">
    <property type="protein sequence ID" value="NYI67685.1"/>
    <property type="molecule type" value="Genomic_DNA"/>
</dbReference>
<accession>A0A7Z0IHE5</accession>
<dbReference type="InterPro" id="IPR036390">
    <property type="entry name" value="WH_DNA-bd_sf"/>
</dbReference>
<dbReference type="SMART" id="SM00345">
    <property type="entry name" value="HTH_GNTR"/>
    <property type="match status" value="1"/>
</dbReference>
<keyword evidence="7" id="KW-1185">Reference proteome</keyword>
<feature type="domain" description="HTH gntR-type" evidence="5">
    <location>
        <begin position="29"/>
        <end position="96"/>
    </location>
</feature>
<keyword evidence="1" id="KW-0805">Transcription regulation</keyword>
<proteinExistence type="predicted"/>
<keyword evidence="2 6" id="KW-0238">DNA-binding</keyword>
<evidence type="ECO:0000256" key="1">
    <source>
        <dbReference type="ARBA" id="ARBA00023015"/>
    </source>
</evidence>
<dbReference type="CDD" id="cd07377">
    <property type="entry name" value="WHTH_GntR"/>
    <property type="match status" value="1"/>
</dbReference>
<dbReference type="SUPFAM" id="SSF48008">
    <property type="entry name" value="GntR ligand-binding domain-like"/>
    <property type="match status" value="1"/>
</dbReference>
<comment type="caution">
    <text evidence="6">The sequence shown here is derived from an EMBL/GenBank/DDBJ whole genome shotgun (WGS) entry which is preliminary data.</text>
</comment>
<keyword evidence="3" id="KW-0804">Transcription</keyword>
<organism evidence="6 7">
    <name type="scientific">Spelaeicoccus albus</name>
    <dbReference type="NCBI Taxonomy" id="1280376"/>
    <lineage>
        <taxon>Bacteria</taxon>
        <taxon>Bacillati</taxon>
        <taxon>Actinomycetota</taxon>
        <taxon>Actinomycetes</taxon>
        <taxon>Micrococcales</taxon>
        <taxon>Brevibacteriaceae</taxon>
        <taxon>Spelaeicoccus</taxon>
    </lineage>
</organism>
<dbReference type="Gene3D" id="1.10.10.10">
    <property type="entry name" value="Winged helix-like DNA-binding domain superfamily/Winged helix DNA-binding domain"/>
    <property type="match status" value="1"/>
</dbReference>
<protein>
    <submittedName>
        <fullName evidence="6">DNA-binding GntR family transcriptional regulator</fullName>
    </submittedName>
</protein>
<dbReference type="GO" id="GO:0003700">
    <property type="term" value="F:DNA-binding transcription factor activity"/>
    <property type="evidence" value="ECO:0007669"/>
    <property type="project" value="InterPro"/>
</dbReference>
<dbReference type="InterPro" id="IPR036388">
    <property type="entry name" value="WH-like_DNA-bd_sf"/>
</dbReference>
<evidence type="ECO:0000313" key="6">
    <source>
        <dbReference type="EMBL" id="NYI67685.1"/>
    </source>
</evidence>
<dbReference type="Pfam" id="PF00392">
    <property type="entry name" value="GntR"/>
    <property type="match status" value="1"/>
</dbReference>
<reference evidence="6 7" key="1">
    <citation type="submission" date="2020-07" db="EMBL/GenBank/DDBJ databases">
        <title>Sequencing the genomes of 1000 actinobacteria strains.</title>
        <authorList>
            <person name="Klenk H.-P."/>
        </authorList>
    </citation>
    <scope>NUCLEOTIDE SEQUENCE [LARGE SCALE GENOMIC DNA]</scope>
    <source>
        <strain evidence="6 7">DSM 26341</strain>
    </source>
</reference>
<dbReference type="PANTHER" id="PTHR43537:SF45">
    <property type="entry name" value="GNTR FAMILY REGULATORY PROTEIN"/>
    <property type="match status" value="1"/>
</dbReference>
<evidence type="ECO:0000259" key="5">
    <source>
        <dbReference type="PROSITE" id="PS50949"/>
    </source>
</evidence>